<feature type="non-terminal residue" evidence="2">
    <location>
        <position position="87"/>
    </location>
</feature>
<dbReference type="Proteomes" id="UP000324351">
    <property type="component" value="Unassembled WGS sequence"/>
</dbReference>
<evidence type="ECO:0000256" key="1">
    <source>
        <dbReference type="SAM" id="Phobius"/>
    </source>
</evidence>
<evidence type="ECO:0000313" key="3">
    <source>
        <dbReference type="Proteomes" id="UP000324351"/>
    </source>
</evidence>
<keyword evidence="2" id="KW-0645">Protease</keyword>
<evidence type="ECO:0000313" key="2">
    <source>
        <dbReference type="EMBL" id="KAA1423132.1"/>
    </source>
</evidence>
<dbReference type="InterPro" id="IPR026898">
    <property type="entry name" value="PrsW"/>
</dbReference>
<keyword evidence="1" id="KW-1133">Transmembrane helix</keyword>
<proteinExistence type="predicted"/>
<reference evidence="2 3" key="1">
    <citation type="submission" date="2019-09" db="EMBL/GenBank/DDBJ databases">
        <title>Nocardioides panacisoli sp. nov., isolated from the soil of a ginseng field.</title>
        <authorList>
            <person name="Cho C."/>
        </authorList>
    </citation>
    <scope>NUCLEOTIDE SEQUENCE [LARGE SCALE GENOMIC DNA]</scope>
    <source>
        <strain evidence="2 3">BN140041</strain>
    </source>
</reference>
<organism evidence="2 3">
    <name type="scientific">Nocardioides antri</name>
    <dbReference type="NCBI Taxonomy" id="2607659"/>
    <lineage>
        <taxon>Bacteria</taxon>
        <taxon>Bacillati</taxon>
        <taxon>Actinomycetota</taxon>
        <taxon>Actinomycetes</taxon>
        <taxon>Propionibacteriales</taxon>
        <taxon>Nocardioidaceae</taxon>
        <taxon>Nocardioides</taxon>
    </lineage>
</organism>
<protein>
    <submittedName>
        <fullName evidence="2">PrsW family intramembrane metalloprotease</fullName>
    </submittedName>
</protein>
<dbReference type="Pfam" id="PF13367">
    <property type="entry name" value="PrsW-protease"/>
    <property type="match status" value="1"/>
</dbReference>
<keyword evidence="1" id="KW-0812">Transmembrane</keyword>
<feature type="transmembrane region" description="Helical" evidence="1">
    <location>
        <begin position="52"/>
        <end position="73"/>
    </location>
</feature>
<keyword evidence="1" id="KW-0472">Membrane</keyword>
<keyword evidence="2" id="KW-0482">Metalloprotease</keyword>
<dbReference type="GO" id="GO:0006508">
    <property type="term" value="P:proteolysis"/>
    <property type="evidence" value="ECO:0007669"/>
    <property type="project" value="UniProtKB-KW"/>
</dbReference>
<dbReference type="RefSeq" id="WP_149752323.1">
    <property type="nucleotide sequence ID" value="NZ_VUJW01000045.1"/>
</dbReference>
<feature type="transmembrane region" description="Helical" evidence="1">
    <location>
        <begin position="20"/>
        <end position="40"/>
    </location>
</feature>
<name>A0A5B1LQV4_9ACTN</name>
<keyword evidence="2" id="KW-0378">Hydrolase</keyword>
<sequence>LFTAFTGIGLGIAVMSRTPALRIAAPIGGYLCAVAAHALWNGSTVFGFGSFVLAYLVLMVPAFVGMICLAVWARTKERHMLTLALDD</sequence>
<reference evidence="2 3" key="2">
    <citation type="submission" date="2019-09" db="EMBL/GenBank/DDBJ databases">
        <authorList>
            <person name="Jin C."/>
        </authorList>
    </citation>
    <scope>NUCLEOTIDE SEQUENCE [LARGE SCALE GENOMIC DNA]</scope>
    <source>
        <strain evidence="2 3">BN140041</strain>
    </source>
</reference>
<dbReference type="EMBL" id="VUJW01000045">
    <property type="protein sequence ID" value="KAA1423132.1"/>
    <property type="molecule type" value="Genomic_DNA"/>
</dbReference>
<keyword evidence="3" id="KW-1185">Reference proteome</keyword>
<feature type="non-terminal residue" evidence="2">
    <location>
        <position position="1"/>
    </location>
</feature>
<gene>
    <name evidence="2" type="ORF">F0U47_20370</name>
</gene>
<accession>A0A5B1LQV4</accession>
<dbReference type="GO" id="GO:0008237">
    <property type="term" value="F:metallopeptidase activity"/>
    <property type="evidence" value="ECO:0007669"/>
    <property type="project" value="UniProtKB-KW"/>
</dbReference>
<comment type="caution">
    <text evidence="2">The sequence shown here is derived from an EMBL/GenBank/DDBJ whole genome shotgun (WGS) entry which is preliminary data.</text>
</comment>
<dbReference type="AlphaFoldDB" id="A0A5B1LQV4"/>